<protein>
    <submittedName>
        <fullName evidence="1">Uncharacterized protein</fullName>
    </submittedName>
</protein>
<evidence type="ECO:0000313" key="2">
    <source>
        <dbReference type="Proteomes" id="UP001458946"/>
    </source>
</evidence>
<dbReference type="RefSeq" id="WP_353540399.1">
    <property type="nucleotide sequence ID" value="NZ_BAABRN010000001.1"/>
</dbReference>
<gene>
    <name evidence="1" type="ORF">Dxin01_00135</name>
</gene>
<accession>A0ABP9V5D3</accession>
<dbReference type="Proteomes" id="UP001458946">
    <property type="component" value="Unassembled WGS sequence"/>
</dbReference>
<name>A0ABP9V5D3_9DEIO</name>
<evidence type="ECO:0000313" key="1">
    <source>
        <dbReference type="EMBL" id="GAA5500414.1"/>
    </source>
</evidence>
<proteinExistence type="predicted"/>
<reference evidence="1 2" key="1">
    <citation type="submission" date="2024-02" db="EMBL/GenBank/DDBJ databases">
        <title>Deinococcus xinjiangensis NBRC 107630.</title>
        <authorList>
            <person name="Ichikawa N."/>
            <person name="Katano-Makiyama Y."/>
            <person name="Hidaka K."/>
        </authorList>
    </citation>
    <scope>NUCLEOTIDE SEQUENCE [LARGE SCALE GENOMIC DNA]</scope>
    <source>
        <strain evidence="1 2">NBRC 107630</strain>
    </source>
</reference>
<sequence length="51" mass="6106">MSRTRRAVNYGKSWFKRIIPADRRFKLWYASKGHGSVRALNKQLLKKELDQ</sequence>
<dbReference type="EMBL" id="BAABRN010000001">
    <property type="protein sequence ID" value="GAA5500414.1"/>
    <property type="molecule type" value="Genomic_DNA"/>
</dbReference>
<comment type="caution">
    <text evidence="1">The sequence shown here is derived from an EMBL/GenBank/DDBJ whole genome shotgun (WGS) entry which is preliminary data.</text>
</comment>
<keyword evidence="2" id="KW-1185">Reference proteome</keyword>
<organism evidence="1 2">
    <name type="scientific">Deinococcus xinjiangensis</name>
    <dbReference type="NCBI Taxonomy" id="457454"/>
    <lineage>
        <taxon>Bacteria</taxon>
        <taxon>Thermotogati</taxon>
        <taxon>Deinococcota</taxon>
        <taxon>Deinococci</taxon>
        <taxon>Deinococcales</taxon>
        <taxon>Deinococcaceae</taxon>
        <taxon>Deinococcus</taxon>
    </lineage>
</organism>